<reference evidence="2 3" key="1">
    <citation type="journal article" date="2015" name="Genome Biol. Evol.">
        <title>The genome of winter moth (Operophtera brumata) provides a genomic perspective on sexual dimorphism and phenology.</title>
        <authorList>
            <person name="Derks M.F."/>
            <person name="Smit S."/>
            <person name="Salis L."/>
            <person name="Schijlen E."/>
            <person name="Bossers A."/>
            <person name="Mateman C."/>
            <person name="Pijl A.S."/>
            <person name="de Ridder D."/>
            <person name="Groenen M.A."/>
            <person name="Visser M.E."/>
            <person name="Megens H.J."/>
        </authorList>
    </citation>
    <scope>NUCLEOTIDE SEQUENCE [LARGE SCALE GENOMIC DNA]</scope>
    <source>
        <strain evidence="2">WM2013NL</strain>
        <tissue evidence="2">Head and thorax</tissue>
    </source>
</reference>
<dbReference type="SUPFAM" id="SSF56219">
    <property type="entry name" value="DNase I-like"/>
    <property type="match status" value="1"/>
</dbReference>
<dbReference type="AlphaFoldDB" id="A0A0L7L865"/>
<dbReference type="InterPro" id="IPR036691">
    <property type="entry name" value="Endo/exonu/phosph_ase_sf"/>
</dbReference>
<sequence>MINKLLKIGLFNPGSLGTNHDNFIATVDRLDMDVLAINETWLHAGEEGRAPALAAYRLRHTPRPRGKRTRGGGVGFYIRRGVNARTWPHPVDPLHAMVEQMWLTVTFNGKKLAIGTAYRPDWIDVDLFFDALTDSINSLPVYDNLILLGDFNEIKIKSKFDIFLSCLNLSQLVTSPTHFTETSESLIDVVCTDLRAKKISLEHVGRLY</sequence>
<evidence type="ECO:0000313" key="3">
    <source>
        <dbReference type="Proteomes" id="UP000037510"/>
    </source>
</evidence>
<dbReference type="Pfam" id="PF03372">
    <property type="entry name" value="Exo_endo_phos"/>
    <property type="match status" value="1"/>
</dbReference>
<organism evidence="2 3">
    <name type="scientific">Operophtera brumata</name>
    <name type="common">Winter moth</name>
    <name type="synonym">Phalaena brumata</name>
    <dbReference type="NCBI Taxonomy" id="104452"/>
    <lineage>
        <taxon>Eukaryota</taxon>
        <taxon>Metazoa</taxon>
        <taxon>Ecdysozoa</taxon>
        <taxon>Arthropoda</taxon>
        <taxon>Hexapoda</taxon>
        <taxon>Insecta</taxon>
        <taxon>Pterygota</taxon>
        <taxon>Neoptera</taxon>
        <taxon>Endopterygota</taxon>
        <taxon>Lepidoptera</taxon>
        <taxon>Glossata</taxon>
        <taxon>Ditrysia</taxon>
        <taxon>Geometroidea</taxon>
        <taxon>Geometridae</taxon>
        <taxon>Larentiinae</taxon>
        <taxon>Operophtera</taxon>
    </lineage>
</organism>
<keyword evidence="3" id="KW-1185">Reference proteome</keyword>
<evidence type="ECO:0000313" key="2">
    <source>
        <dbReference type="EMBL" id="KOB71688.1"/>
    </source>
</evidence>
<dbReference type="GO" id="GO:0003824">
    <property type="term" value="F:catalytic activity"/>
    <property type="evidence" value="ECO:0007669"/>
    <property type="project" value="InterPro"/>
</dbReference>
<gene>
    <name evidence="2" type="ORF">OBRU01_08196</name>
</gene>
<accession>A0A0L7L865</accession>
<name>A0A0L7L865_OPEBR</name>
<dbReference type="PANTHER" id="PTHR33776">
    <property type="entry name" value="ENDO/EXONUCLEASE/PHOSPHATASE DOMAIN-CONTAINING PROTEIN"/>
    <property type="match status" value="1"/>
</dbReference>
<proteinExistence type="predicted"/>
<feature type="non-terminal residue" evidence="2">
    <location>
        <position position="208"/>
    </location>
</feature>
<comment type="caution">
    <text evidence="2">The sequence shown here is derived from an EMBL/GenBank/DDBJ whole genome shotgun (WGS) entry which is preliminary data.</text>
</comment>
<evidence type="ECO:0000259" key="1">
    <source>
        <dbReference type="Pfam" id="PF03372"/>
    </source>
</evidence>
<dbReference type="STRING" id="104452.A0A0L7L865"/>
<dbReference type="InterPro" id="IPR005135">
    <property type="entry name" value="Endo/exonuclease/phosphatase"/>
</dbReference>
<feature type="domain" description="Endonuclease/exonuclease/phosphatase" evidence="1">
    <location>
        <begin position="20"/>
        <end position="190"/>
    </location>
</feature>
<dbReference type="Proteomes" id="UP000037510">
    <property type="component" value="Unassembled WGS sequence"/>
</dbReference>
<dbReference type="EMBL" id="JTDY01002313">
    <property type="protein sequence ID" value="KOB71688.1"/>
    <property type="molecule type" value="Genomic_DNA"/>
</dbReference>
<dbReference type="PANTHER" id="PTHR33776:SF3">
    <property type="entry name" value="PHD-TYPE DOMAIN-CONTAINING PROTEIN"/>
    <property type="match status" value="1"/>
</dbReference>
<protein>
    <recommendedName>
        <fullName evidence="1">Endonuclease/exonuclease/phosphatase domain-containing protein</fullName>
    </recommendedName>
</protein>
<dbReference type="Gene3D" id="3.60.10.10">
    <property type="entry name" value="Endonuclease/exonuclease/phosphatase"/>
    <property type="match status" value="1"/>
</dbReference>